<dbReference type="Gene3D" id="1.10.510.10">
    <property type="entry name" value="Transferase(Phosphotransferase) domain 1"/>
    <property type="match status" value="1"/>
</dbReference>
<dbReference type="InterPro" id="IPR024604">
    <property type="entry name" value="GSG2_C"/>
</dbReference>
<dbReference type="PANTHER" id="PTHR24419:SF18">
    <property type="entry name" value="SERINE_THREONINE-PROTEIN KINASE HASPIN"/>
    <property type="match status" value="1"/>
</dbReference>
<feature type="region of interest" description="Disordered" evidence="9">
    <location>
        <begin position="56"/>
        <end position="78"/>
    </location>
</feature>
<keyword evidence="3" id="KW-0808">Transferase</keyword>
<dbReference type="Pfam" id="PF12330">
    <property type="entry name" value="Haspin_kinase"/>
    <property type="match status" value="1"/>
</dbReference>
<feature type="compositionally biased region" description="Basic residues" evidence="9">
    <location>
        <begin position="583"/>
        <end position="594"/>
    </location>
</feature>
<dbReference type="InterPro" id="IPR011009">
    <property type="entry name" value="Kinase-like_dom_sf"/>
</dbReference>
<sequence>MPKATAKTGKGRRTKTAVEVLPNHLGLFPESVADITGLVAAVSIGDVDGDMNAECVPSPPQKKAPNQARRRQTKQKKADTICYADNPDKYSVDPLLPQVSSITNISTVVSEKTTGTAKSLEGDLAKTDPIHSQAEISLISTIDDTELRVIGWADVCLENDRIEKIAEASYAEVYRVTNEEGVSIIKVIRLESPIKAQTTQQKRSGLVDEEPHAQGDLIGELRISEWLADIPGFVVYKERYVVKGKAPKALLDTHQAFQRKCKRQDPGRLQFYPSPSRYLDDTKFLVIELGDAGTALEDFKLTTQEQLWDVFFLVAIALARAEELVLFEVSYYFSLFSQGVCANLQQHRDLHEGNLCLRQVCKPRTRDDSTQSQTQFGYSGLDITILDYGLSRAEDPECGEEEEVTVAYDLEKDLSLFTSTHADQCKVYRQMRSFLLKGEREWLAPERHNIPYESGVEGPICWEDYAPYSNVLWLAYIYEYMERHFRGPKKELASFTRSTKELWQYLDPEAPKEAPCFGSAEDVVRFGVEAGWILPEQLMGTDGSTLVENEREELEDKDVLETVEKLAQLGLEGQSTENPAVKKSQRQRRIKGEV</sequence>
<evidence type="ECO:0000313" key="12">
    <source>
        <dbReference type="Proteomes" id="UP001583280"/>
    </source>
</evidence>
<keyword evidence="12" id="KW-1185">Reference proteome</keyword>
<evidence type="ECO:0000256" key="9">
    <source>
        <dbReference type="SAM" id="MobiDB-lite"/>
    </source>
</evidence>
<gene>
    <name evidence="11" type="ORF">Cpir12675_004561</name>
</gene>
<dbReference type="PANTHER" id="PTHR24419">
    <property type="entry name" value="INTERLEUKIN-1 RECEPTOR-ASSOCIATED KINASE"/>
    <property type="match status" value="1"/>
</dbReference>
<dbReference type="Proteomes" id="UP001583280">
    <property type="component" value="Unassembled WGS sequence"/>
</dbReference>
<evidence type="ECO:0000256" key="1">
    <source>
        <dbReference type="ARBA" id="ARBA00012513"/>
    </source>
</evidence>
<evidence type="ECO:0000313" key="11">
    <source>
        <dbReference type="EMBL" id="KAL1892408.1"/>
    </source>
</evidence>
<evidence type="ECO:0000256" key="5">
    <source>
        <dbReference type="ARBA" id="ARBA00022777"/>
    </source>
</evidence>
<comment type="catalytic activity">
    <reaction evidence="7">
        <text>L-threonyl-[protein] + ATP = O-phospho-L-threonyl-[protein] + ADP + H(+)</text>
        <dbReference type="Rhea" id="RHEA:46608"/>
        <dbReference type="Rhea" id="RHEA-COMP:11060"/>
        <dbReference type="Rhea" id="RHEA-COMP:11605"/>
        <dbReference type="ChEBI" id="CHEBI:15378"/>
        <dbReference type="ChEBI" id="CHEBI:30013"/>
        <dbReference type="ChEBI" id="CHEBI:30616"/>
        <dbReference type="ChEBI" id="CHEBI:61977"/>
        <dbReference type="ChEBI" id="CHEBI:456216"/>
        <dbReference type="EC" id="2.7.11.1"/>
    </reaction>
</comment>
<comment type="caution">
    <text evidence="11">The sequence shown here is derived from an EMBL/GenBank/DDBJ whole genome shotgun (WGS) entry which is preliminary data.</text>
</comment>
<feature type="domain" description="Protein kinase" evidence="10">
    <location>
        <begin position="159"/>
        <end position="566"/>
    </location>
</feature>
<dbReference type="InterPro" id="IPR000719">
    <property type="entry name" value="Prot_kinase_dom"/>
</dbReference>
<reference evidence="11 12" key="1">
    <citation type="journal article" date="2024" name="IMA Fungus">
        <title>IMA Genome - F19 : A genome assembly and annotation guide to empower mycologists, including annotated draft genome sequences of Ceratocystis pirilliformis, Diaporthe australafricana, Fusarium ophioides, Paecilomyces lecythidis, and Sporothrix stenoceras.</title>
        <authorList>
            <person name="Aylward J."/>
            <person name="Wilson A.M."/>
            <person name="Visagie C.M."/>
            <person name="Spraker J."/>
            <person name="Barnes I."/>
            <person name="Buitendag C."/>
            <person name="Ceriani C."/>
            <person name="Del Mar Angel L."/>
            <person name="du Plessis D."/>
            <person name="Fuchs T."/>
            <person name="Gasser K."/>
            <person name="Kramer D."/>
            <person name="Li W."/>
            <person name="Munsamy K."/>
            <person name="Piso A."/>
            <person name="Price J.L."/>
            <person name="Sonnekus B."/>
            <person name="Thomas C."/>
            <person name="van der Nest A."/>
            <person name="van Dijk A."/>
            <person name="van Heerden A."/>
            <person name="van Vuuren N."/>
            <person name="Yilmaz N."/>
            <person name="Duong T.A."/>
            <person name="van der Merwe N.A."/>
            <person name="Wingfield M.J."/>
            <person name="Wingfield B.D."/>
        </authorList>
    </citation>
    <scope>NUCLEOTIDE SEQUENCE [LARGE SCALE GENOMIC DNA]</scope>
    <source>
        <strain evidence="11 12">CMW 12675</strain>
    </source>
</reference>
<protein>
    <recommendedName>
        <fullName evidence="1">non-specific serine/threonine protein kinase</fullName>
        <ecNumber evidence="1">2.7.11.1</ecNumber>
    </recommendedName>
</protein>
<keyword evidence="5" id="KW-0418">Kinase</keyword>
<name>A0ABR3YXC3_9PEZI</name>
<dbReference type="EMBL" id="JAWDJO010000132">
    <property type="protein sequence ID" value="KAL1892408.1"/>
    <property type="molecule type" value="Genomic_DNA"/>
</dbReference>
<evidence type="ECO:0000256" key="2">
    <source>
        <dbReference type="ARBA" id="ARBA00022527"/>
    </source>
</evidence>
<keyword evidence="4" id="KW-0547">Nucleotide-binding</keyword>
<dbReference type="Gene3D" id="3.30.200.20">
    <property type="entry name" value="Phosphorylase Kinase, domain 1"/>
    <property type="match status" value="1"/>
</dbReference>
<evidence type="ECO:0000259" key="10">
    <source>
        <dbReference type="PROSITE" id="PS50011"/>
    </source>
</evidence>
<comment type="catalytic activity">
    <reaction evidence="8">
        <text>L-seryl-[protein] + ATP = O-phospho-L-seryl-[protein] + ADP + H(+)</text>
        <dbReference type="Rhea" id="RHEA:17989"/>
        <dbReference type="Rhea" id="RHEA-COMP:9863"/>
        <dbReference type="Rhea" id="RHEA-COMP:11604"/>
        <dbReference type="ChEBI" id="CHEBI:15378"/>
        <dbReference type="ChEBI" id="CHEBI:29999"/>
        <dbReference type="ChEBI" id="CHEBI:30616"/>
        <dbReference type="ChEBI" id="CHEBI:83421"/>
        <dbReference type="ChEBI" id="CHEBI:456216"/>
        <dbReference type="EC" id="2.7.11.1"/>
    </reaction>
</comment>
<proteinExistence type="predicted"/>
<evidence type="ECO:0000256" key="4">
    <source>
        <dbReference type="ARBA" id="ARBA00022741"/>
    </source>
</evidence>
<feature type="region of interest" description="Disordered" evidence="9">
    <location>
        <begin position="570"/>
        <end position="594"/>
    </location>
</feature>
<evidence type="ECO:0000256" key="8">
    <source>
        <dbReference type="ARBA" id="ARBA00048679"/>
    </source>
</evidence>
<keyword evidence="6" id="KW-0067">ATP-binding</keyword>
<evidence type="ECO:0000256" key="7">
    <source>
        <dbReference type="ARBA" id="ARBA00047899"/>
    </source>
</evidence>
<accession>A0ABR3YXC3</accession>
<dbReference type="SUPFAM" id="SSF56112">
    <property type="entry name" value="Protein kinase-like (PK-like)"/>
    <property type="match status" value="1"/>
</dbReference>
<dbReference type="EC" id="2.7.11.1" evidence="1"/>
<dbReference type="PROSITE" id="PS50011">
    <property type="entry name" value="PROTEIN_KINASE_DOM"/>
    <property type="match status" value="1"/>
</dbReference>
<evidence type="ECO:0000256" key="3">
    <source>
        <dbReference type="ARBA" id="ARBA00022679"/>
    </source>
</evidence>
<evidence type="ECO:0000256" key="6">
    <source>
        <dbReference type="ARBA" id="ARBA00022840"/>
    </source>
</evidence>
<keyword evidence="2" id="KW-0723">Serine/threonine-protein kinase</keyword>
<dbReference type="SMART" id="SM01331">
    <property type="entry name" value="DUF3635"/>
    <property type="match status" value="1"/>
</dbReference>
<organism evidence="11 12">
    <name type="scientific">Ceratocystis pirilliformis</name>
    <dbReference type="NCBI Taxonomy" id="259994"/>
    <lineage>
        <taxon>Eukaryota</taxon>
        <taxon>Fungi</taxon>
        <taxon>Dikarya</taxon>
        <taxon>Ascomycota</taxon>
        <taxon>Pezizomycotina</taxon>
        <taxon>Sordariomycetes</taxon>
        <taxon>Hypocreomycetidae</taxon>
        <taxon>Microascales</taxon>
        <taxon>Ceratocystidaceae</taxon>
        <taxon>Ceratocystis</taxon>
    </lineage>
</organism>